<dbReference type="InterPro" id="IPR013545">
    <property type="entry name" value="T2SS_protein-GspG_C"/>
</dbReference>
<keyword evidence="2" id="KW-0472">Membrane</keyword>
<dbReference type="AlphaFoldDB" id="A0A1G1VLQ8"/>
<dbReference type="NCBIfam" id="TIGR02532">
    <property type="entry name" value="IV_pilin_GFxxxE"/>
    <property type="match status" value="1"/>
</dbReference>
<dbReference type="Gene3D" id="3.30.700.10">
    <property type="entry name" value="Glycoprotein, Type 4 Pilin"/>
    <property type="match status" value="1"/>
</dbReference>
<feature type="transmembrane region" description="Helical" evidence="2">
    <location>
        <begin position="6"/>
        <end position="26"/>
    </location>
</feature>
<dbReference type="PRINTS" id="PR00813">
    <property type="entry name" value="BCTERIALGSPG"/>
</dbReference>
<protein>
    <recommendedName>
        <fullName evidence="3">Type II secretion system protein GspG C-terminal domain-containing protein</fullName>
    </recommendedName>
</protein>
<dbReference type="Proteomes" id="UP000177324">
    <property type="component" value="Unassembled WGS sequence"/>
</dbReference>
<proteinExistence type="predicted"/>
<evidence type="ECO:0000313" key="5">
    <source>
        <dbReference type="Proteomes" id="UP000177324"/>
    </source>
</evidence>
<reference evidence="4 5" key="1">
    <citation type="journal article" date="2016" name="Nat. Commun.">
        <title>Thousands of microbial genomes shed light on interconnected biogeochemical processes in an aquifer system.</title>
        <authorList>
            <person name="Anantharaman K."/>
            <person name="Brown C.T."/>
            <person name="Hug L.A."/>
            <person name="Sharon I."/>
            <person name="Castelle C.J."/>
            <person name="Probst A.J."/>
            <person name="Thomas B.C."/>
            <person name="Singh A."/>
            <person name="Wilkins M.J."/>
            <person name="Karaoz U."/>
            <person name="Brodie E.L."/>
            <person name="Williams K.H."/>
            <person name="Hubbard S.S."/>
            <person name="Banfield J.F."/>
        </authorList>
    </citation>
    <scope>NUCLEOTIDE SEQUENCE [LARGE SCALE GENOMIC DNA]</scope>
</reference>
<feature type="domain" description="Type II secretion system protein GspG C-terminal" evidence="3">
    <location>
        <begin position="30"/>
        <end position="119"/>
    </location>
</feature>
<accession>A0A1G1VLQ8</accession>
<dbReference type="STRING" id="1797589.A2784_03830"/>
<evidence type="ECO:0000259" key="3">
    <source>
        <dbReference type="Pfam" id="PF08334"/>
    </source>
</evidence>
<keyword evidence="2" id="KW-0812">Transmembrane</keyword>
<name>A0A1G1VLQ8_9BACT</name>
<comment type="caution">
    <text evidence="4">The sequence shown here is derived from an EMBL/GenBank/DDBJ whole genome shotgun (WGS) entry which is preliminary data.</text>
</comment>
<dbReference type="GO" id="GO:0015628">
    <property type="term" value="P:protein secretion by the type II secretion system"/>
    <property type="evidence" value="ECO:0007669"/>
    <property type="project" value="InterPro"/>
</dbReference>
<evidence type="ECO:0000256" key="1">
    <source>
        <dbReference type="ARBA" id="ARBA00022481"/>
    </source>
</evidence>
<gene>
    <name evidence="4" type="ORF">A2784_03830</name>
</gene>
<dbReference type="InterPro" id="IPR045584">
    <property type="entry name" value="Pilin-like"/>
</dbReference>
<dbReference type="Pfam" id="PF08334">
    <property type="entry name" value="T2SSG"/>
    <property type="match status" value="1"/>
</dbReference>
<dbReference type="InterPro" id="IPR000983">
    <property type="entry name" value="Bac_GSPG_pilin"/>
</dbReference>
<keyword evidence="2" id="KW-1133">Transmembrane helix</keyword>
<evidence type="ECO:0000313" key="4">
    <source>
        <dbReference type="EMBL" id="OGY16177.1"/>
    </source>
</evidence>
<evidence type="ECO:0000256" key="2">
    <source>
        <dbReference type="SAM" id="Phobius"/>
    </source>
</evidence>
<dbReference type="Pfam" id="PF07963">
    <property type="entry name" value="N_methyl"/>
    <property type="match status" value="1"/>
</dbReference>
<dbReference type="GO" id="GO:0015627">
    <property type="term" value="C:type II protein secretion system complex"/>
    <property type="evidence" value="ECO:0007669"/>
    <property type="project" value="InterPro"/>
</dbReference>
<dbReference type="EMBL" id="MHCH01000049">
    <property type="protein sequence ID" value="OGY16177.1"/>
    <property type="molecule type" value="Genomic_DNA"/>
</dbReference>
<organism evidence="4 5">
    <name type="scientific">Candidatus Chisholmbacteria bacterium RIFCSPHIGHO2_01_FULL_48_12</name>
    <dbReference type="NCBI Taxonomy" id="1797589"/>
    <lineage>
        <taxon>Bacteria</taxon>
        <taxon>Candidatus Chisholmiibacteriota</taxon>
    </lineage>
</organism>
<dbReference type="PROSITE" id="PS00409">
    <property type="entry name" value="PROKAR_NTER_METHYL"/>
    <property type="match status" value="1"/>
</dbReference>
<sequence>MRRGFTLIELLVVIAIIGTLTSLLVVNYQNARERARDAQRKGDFRSLQQALRLYYNDFQGYPGSSSGNIVGCGADKDNPAACSFGSEWKLADTVYINRLPTDPLNTDDYVYSYTQTQLGESFRLTTLMENLSDAAIADSQTKCGYTPPVGQEATYVVCAD</sequence>
<dbReference type="SUPFAM" id="SSF54523">
    <property type="entry name" value="Pili subunits"/>
    <property type="match status" value="1"/>
</dbReference>
<dbReference type="InterPro" id="IPR012902">
    <property type="entry name" value="N_methyl_site"/>
</dbReference>
<dbReference type="PANTHER" id="PTHR30093">
    <property type="entry name" value="GENERAL SECRETION PATHWAY PROTEIN G"/>
    <property type="match status" value="1"/>
</dbReference>
<keyword evidence="1" id="KW-0488">Methylation</keyword>